<gene>
    <name evidence="2" type="ORF">B7G68_14775</name>
</gene>
<dbReference type="RefSeq" id="WP_013079983.1">
    <property type="nucleotide sequence ID" value="NZ_CP027850.1"/>
</dbReference>
<sequence>MNEHSGRQARRQTNAQRALVGCCILGAICGAGYQLLNDIGGGVSPTMFGIAFAIFAPLLGIASVVYWRNIDEAAREAHKFAWLWGGSVAMLVVLALAFLVGDARLVAWMGERSPSGWVMFGVLSLTTAQMIGYGLVWAGWWLRQR</sequence>
<reference evidence="2 3" key="1">
    <citation type="journal article" date="2015" name="Biotechnol. Bioeng.">
        <title>Genome sequence and phenotypic characterization of Caulobacter segnis.</title>
        <authorList>
            <person name="Patel S."/>
            <person name="Fletcher B."/>
            <person name="Scott D.C."/>
            <person name="Ely B."/>
        </authorList>
    </citation>
    <scope>NUCLEOTIDE SEQUENCE [LARGE SCALE GENOMIC DNA]</scope>
    <source>
        <strain evidence="2 3">TK0059</strain>
    </source>
</reference>
<keyword evidence="1" id="KW-0472">Membrane</keyword>
<evidence type="ECO:0000313" key="3">
    <source>
        <dbReference type="Proteomes" id="UP000240527"/>
    </source>
</evidence>
<evidence type="ECO:0000313" key="2">
    <source>
        <dbReference type="EMBL" id="AVQ03000.1"/>
    </source>
</evidence>
<feature type="transmembrane region" description="Helical" evidence="1">
    <location>
        <begin position="120"/>
        <end position="142"/>
    </location>
</feature>
<protein>
    <submittedName>
        <fullName evidence="2">Uncharacterized protein</fullName>
    </submittedName>
</protein>
<dbReference type="Proteomes" id="UP000240527">
    <property type="component" value="Chromosome"/>
</dbReference>
<feature type="transmembrane region" description="Helical" evidence="1">
    <location>
        <begin position="80"/>
        <end position="100"/>
    </location>
</feature>
<organism evidence="2 3">
    <name type="scientific">Caulobacter segnis</name>
    <dbReference type="NCBI Taxonomy" id="88688"/>
    <lineage>
        <taxon>Bacteria</taxon>
        <taxon>Pseudomonadati</taxon>
        <taxon>Pseudomonadota</taxon>
        <taxon>Alphaproteobacteria</taxon>
        <taxon>Caulobacterales</taxon>
        <taxon>Caulobacteraceae</taxon>
        <taxon>Caulobacter</taxon>
    </lineage>
</organism>
<proteinExistence type="predicted"/>
<keyword evidence="1" id="KW-0812">Transmembrane</keyword>
<feature type="transmembrane region" description="Helical" evidence="1">
    <location>
        <begin position="48"/>
        <end position="68"/>
    </location>
</feature>
<evidence type="ECO:0000256" key="1">
    <source>
        <dbReference type="SAM" id="Phobius"/>
    </source>
</evidence>
<keyword evidence="1" id="KW-1133">Transmembrane helix</keyword>
<feature type="transmembrane region" description="Helical" evidence="1">
    <location>
        <begin position="18"/>
        <end position="36"/>
    </location>
</feature>
<name>A0ABM6TIL9_9CAUL</name>
<keyword evidence="3" id="KW-1185">Reference proteome</keyword>
<dbReference type="EMBL" id="CP027850">
    <property type="protein sequence ID" value="AVQ03000.1"/>
    <property type="molecule type" value="Genomic_DNA"/>
</dbReference>
<accession>A0ABM6TIL9</accession>